<evidence type="ECO:0000256" key="2">
    <source>
        <dbReference type="ARBA" id="ARBA00023163"/>
    </source>
</evidence>
<keyword evidence="2" id="KW-0804">Transcription</keyword>
<dbReference type="InterPro" id="IPR032428">
    <property type="entry name" value="TrfB"/>
</dbReference>
<evidence type="ECO:0000256" key="1">
    <source>
        <dbReference type="ARBA" id="ARBA00023015"/>
    </source>
</evidence>
<sequence>MTTSVDAIQLERIARKRRFDPRTLEIARRLFLQGDRPKLLAAEYGLILQRIYAIRKAVLESTHDLPAGWNEVTLRGPAEAVEAAQRAFNKYVEKLQADGN</sequence>
<name>A0ABU8VPH3_9BURK</name>
<gene>
    <name evidence="4" type="ORF">WKW77_29505</name>
</gene>
<reference evidence="4 5" key="1">
    <citation type="submission" date="2024-03" db="EMBL/GenBank/DDBJ databases">
        <title>Novel species of the genus Variovorax.</title>
        <authorList>
            <person name="Liu Q."/>
            <person name="Xin Y.-H."/>
        </authorList>
    </citation>
    <scope>NUCLEOTIDE SEQUENCE [LARGE SCALE GENOMIC DNA]</scope>
    <source>
        <strain evidence="4 5">KACC 18899</strain>
    </source>
</reference>
<dbReference type="GO" id="GO:0003677">
    <property type="term" value="F:DNA binding"/>
    <property type="evidence" value="ECO:0007669"/>
    <property type="project" value="UniProtKB-KW"/>
</dbReference>
<dbReference type="Gene3D" id="1.10.10.2690">
    <property type="match status" value="1"/>
</dbReference>
<keyword evidence="1" id="KW-0805">Transcription regulation</keyword>
<dbReference type="Pfam" id="PF16509">
    <property type="entry name" value="KORA"/>
    <property type="match status" value="1"/>
</dbReference>
<keyword evidence="5" id="KW-1185">Reference proteome</keyword>
<proteinExistence type="predicted"/>
<feature type="domain" description="TrfB transcriptional repressor protein" evidence="3">
    <location>
        <begin position="10"/>
        <end position="82"/>
    </location>
</feature>
<evidence type="ECO:0000313" key="4">
    <source>
        <dbReference type="EMBL" id="MEJ8815236.1"/>
    </source>
</evidence>
<keyword evidence="4" id="KW-0238">DNA-binding</keyword>
<protein>
    <submittedName>
        <fullName evidence="4">TrfB-related DNA-binding protein</fullName>
    </submittedName>
</protein>
<comment type="caution">
    <text evidence="4">The sequence shown here is derived from an EMBL/GenBank/DDBJ whole genome shotgun (WGS) entry which is preliminary data.</text>
</comment>
<dbReference type="InterPro" id="IPR053721">
    <property type="entry name" value="Fimbrial_Adhesin_Reg"/>
</dbReference>
<evidence type="ECO:0000313" key="5">
    <source>
        <dbReference type="Proteomes" id="UP001365846"/>
    </source>
</evidence>
<dbReference type="EMBL" id="JBBKZU010000018">
    <property type="protein sequence ID" value="MEJ8815236.1"/>
    <property type="molecule type" value="Genomic_DNA"/>
</dbReference>
<dbReference type="RefSeq" id="WP_340360451.1">
    <property type="nucleotide sequence ID" value="NZ_JBBKZU010000018.1"/>
</dbReference>
<dbReference type="Proteomes" id="UP001365846">
    <property type="component" value="Unassembled WGS sequence"/>
</dbReference>
<organism evidence="4 5">
    <name type="scientific">Variovorax ureilyticus</name>
    <dbReference type="NCBI Taxonomy" id="1836198"/>
    <lineage>
        <taxon>Bacteria</taxon>
        <taxon>Pseudomonadati</taxon>
        <taxon>Pseudomonadota</taxon>
        <taxon>Betaproteobacteria</taxon>
        <taxon>Burkholderiales</taxon>
        <taxon>Comamonadaceae</taxon>
        <taxon>Variovorax</taxon>
    </lineage>
</organism>
<accession>A0ABU8VPH3</accession>
<evidence type="ECO:0000259" key="3">
    <source>
        <dbReference type="Pfam" id="PF16509"/>
    </source>
</evidence>